<dbReference type="FunFam" id="1.10.1200.10:FF:000007">
    <property type="entry name" value="Probable polyketide synthase pks17"/>
    <property type="match status" value="2"/>
</dbReference>
<accession>A0A3A9WG16</accession>
<feature type="domain" description="Ketosynthase family 3 (KS3)" evidence="10">
    <location>
        <begin position="33"/>
        <end position="460"/>
    </location>
</feature>
<feature type="domain" description="Carrier" evidence="9">
    <location>
        <begin position="2973"/>
        <end position="3051"/>
    </location>
</feature>
<dbReference type="SUPFAM" id="SSF52151">
    <property type="entry name" value="FabD/lysophospholipase-like"/>
    <property type="match status" value="2"/>
</dbReference>
<comment type="caution">
    <text evidence="11">The sequence shown here is derived from an EMBL/GenBank/DDBJ whole genome shotgun (WGS) entry which is preliminary data.</text>
</comment>
<dbReference type="InterPro" id="IPR016035">
    <property type="entry name" value="Acyl_Trfase/lysoPLipase"/>
</dbReference>
<dbReference type="InterPro" id="IPR032821">
    <property type="entry name" value="PKS_assoc"/>
</dbReference>
<dbReference type="InterPro" id="IPR014043">
    <property type="entry name" value="Acyl_transferase_dom"/>
</dbReference>
<dbReference type="SUPFAM" id="SSF55048">
    <property type="entry name" value="Probable ACP-binding domain of malonyl-CoA ACP transacylase"/>
    <property type="match status" value="2"/>
</dbReference>
<keyword evidence="6" id="KW-0511">Multifunctional enzyme</keyword>
<evidence type="ECO:0000256" key="2">
    <source>
        <dbReference type="ARBA" id="ARBA00022450"/>
    </source>
</evidence>
<name>A0A3A9WG16_9ACTN</name>
<evidence type="ECO:0000313" key="12">
    <source>
        <dbReference type="EMBL" id="RKN21601.1"/>
    </source>
</evidence>
<dbReference type="CDD" id="cd08952">
    <property type="entry name" value="KR_1_SDR_x"/>
    <property type="match status" value="2"/>
</dbReference>
<keyword evidence="5" id="KW-0045">Antibiotic biosynthesis</keyword>
<dbReference type="SMART" id="SM01294">
    <property type="entry name" value="PKS_PP_betabranch"/>
    <property type="match status" value="2"/>
</dbReference>
<keyword evidence="7" id="KW-0012">Acyltransferase</keyword>
<evidence type="ECO:0000256" key="4">
    <source>
        <dbReference type="ARBA" id="ARBA00022679"/>
    </source>
</evidence>
<dbReference type="PANTHER" id="PTHR43775:SF51">
    <property type="entry name" value="INACTIVE PHENOLPHTHIOCEROL SYNTHESIS POLYKETIDE SYNTHASE TYPE I PKS1-RELATED"/>
    <property type="match status" value="1"/>
</dbReference>
<evidence type="ECO:0000313" key="13">
    <source>
        <dbReference type="Proteomes" id="UP000268652"/>
    </source>
</evidence>
<dbReference type="SMART" id="SM00825">
    <property type="entry name" value="PKS_KS"/>
    <property type="match status" value="2"/>
</dbReference>
<dbReference type="OrthoDB" id="9778690at2"/>
<feature type="region of interest" description="Disordered" evidence="8">
    <location>
        <begin position="3101"/>
        <end position="3130"/>
    </location>
</feature>
<proteinExistence type="predicted"/>
<dbReference type="CDD" id="cd00833">
    <property type="entry name" value="PKS"/>
    <property type="match status" value="2"/>
</dbReference>
<evidence type="ECO:0000256" key="6">
    <source>
        <dbReference type="ARBA" id="ARBA00023268"/>
    </source>
</evidence>
<dbReference type="PANTHER" id="PTHR43775">
    <property type="entry name" value="FATTY ACID SYNTHASE"/>
    <property type="match status" value="1"/>
</dbReference>
<dbReference type="GO" id="GO:0004315">
    <property type="term" value="F:3-oxoacyl-[acyl-carrier-protein] synthase activity"/>
    <property type="evidence" value="ECO:0007669"/>
    <property type="project" value="InterPro"/>
</dbReference>
<feature type="domain" description="Carrier" evidence="9">
    <location>
        <begin position="1415"/>
        <end position="1490"/>
    </location>
</feature>
<dbReference type="InterPro" id="IPR016039">
    <property type="entry name" value="Thiolase-like"/>
</dbReference>
<organism evidence="11 14">
    <name type="scientific">Streptomyces radicis</name>
    <dbReference type="NCBI Taxonomy" id="1750517"/>
    <lineage>
        <taxon>Bacteria</taxon>
        <taxon>Bacillati</taxon>
        <taxon>Actinomycetota</taxon>
        <taxon>Actinomycetes</taxon>
        <taxon>Kitasatosporales</taxon>
        <taxon>Streptomycetaceae</taxon>
        <taxon>Streptomyces</taxon>
    </lineage>
</organism>
<dbReference type="Pfam" id="PF16197">
    <property type="entry name" value="KAsynt_C_assoc"/>
    <property type="match status" value="2"/>
</dbReference>
<dbReference type="InterPro" id="IPR036291">
    <property type="entry name" value="NAD(P)-bd_dom_sf"/>
</dbReference>
<dbReference type="GO" id="GO:0033068">
    <property type="term" value="P:macrolide biosynthetic process"/>
    <property type="evidence" value="ECO:0007669"/>
    <property type="project" value="UniProtKB-ARBA"/>
</dbReference>
<dbReference type="SUPFAM" id="SSF47336">
    <property type="entry name" value="ACP-like"/>
    <property type="match status" value="2"/>
</dbReference>
<evidence type="ECO:0000313" key="14">
    <source>
        <dbReference type="Proteomes" id="UP000275024"/>
    </source>
</evidence>
<dbReference type="InterPro" id="IPR036299">
    <property type="entry name" value="Polyketide_synth_docking_sf"/>
</dbReference>
<dbReference type="Pfam" id="PF02801">
    <property type="entry name" value="Ketoacyl-synt_C"/>
    <property type="match status" value="2"/>
</dbReference>
<feature type="domain" description="Ketosynthase family 3 (KS3)" evidence="10">
    <location>
        <begin position="1510"/>
        <end position="1940"/>
    </location>
</feature>
<dbReference type="EMBL" id="RBDY01000011">
    <property type="protein sequence ID" value="RKN21601.1"/>
    <property type="molecule type" value="Genomic_DNA"/>
</dbReference>
<dbReference type="InterPro" id="IPR014031">
    <property type="entry name" value="Ketoacyl_synth_C"/>
</dbReference>
<dbReference type="InterPro" id="IPR020806">
    <property type="entry name" value="PKS_PP-bd"/>
</dbReference>
<dbReference type="InterPro" id="IPR006162">
    <property type="entry name" value="Ppantetheine_attach_site"/>
</dbReference>
<dbReference type="InterPro" id="IPR001227">
    <property type="entry name" value="Ac_transferase_dom_sf"/>
</dbReference>
<keyword evidence="3" id="KW-0597">Phosphoprotein</keyword>
<keyword evidence="4" id="KW-0808">Transferase</keyword>
<dbReference type="SUPFAM" id="SSF101173">
    <property type="entry name" value="Docking domain B of the erythromycin polyketide synthase (DEBS)"/>
    <property type="match status" value="1"/>
</dbReference>
<feature type="compositionally biased region" description="Acidic residues" evidence="8">
    <location>
        <begin position="3103"/>
        <end position="3130"/>
    </location>
</feature>
<dbReference type="Gene3D" id="3.40.47.10">
    <property type="match status" value="2"/>
</dbReference>
<comment type="cofactor">
    <cofactor evidence="1">
        <name>pantetheine 4'-phosphate</name>
        <dbReference type="ChEBI" id="CHEBI:47942"/>
    </cofactor>
</comment>
<dbReference type="Pfam" id="PF00109">
    <property type="entry name" value="ketoacyl-synt"/>
    <property type="match status" value="2"/>
</dbReference>
<dbReference type="SUPFAM" id="SSF53901">
    <property type="entry name" value="Thiolase-like"/>
    <property type="match status" value="2"/>
</dbReference>
<dbReference type="Pfam" id="PF08990">
    <property type="entry name" value="Docking"/>
    <property type="match status" value="1"/>
</dbReference>
<evidence type="ECO:0000256" key="1">
    <source>
        <dbReference type="ARBA" id="ARBA00001957"/>
    </source>
</evidence>
<dbReference type="InterPro" id="IPR018201">
    <property type="entry name" value="Ketoacyl_synth_AS"/>
</dbReference>
<dbReference type="SMART" id="SM00823">
    <property type="entry name" value="PKS_PP"/>
    <property type="match status" value="2"/>
</dbReference>
<dbReference type="PROSITE" id="PS52004">
    <property type="entry name" value="KS3_2"/>
    <property type="match status" value="2"/>
</dbReference>
<dbReference type="InterPro" id="IPR020841">
    <property type="entry name" value="PKS_Beta-ketoAc_synthase_dom"/>
</dbReference>
<dbReference type="RefSeq" id="WP_120697920.1">
    <property type="nucleotide sequence ID" value="NZ_RBDX01000011.1"/>
</dbReference>
<dbReference type="SMART" id="SM00822">
    <property type="entry name" value="PKS_KR"/>
    <property type="match status" value="2"/>
</dbReference>
<dbReference type="Gene3D" id="6.10.140.1830">
    <property type="match status" value="1"/>
</dbReference>
<dbReference type="GO" id="GO:0004312">
    <property type="term" value="F:fatty acid synthase activity"/>
    <property type="evidence" value="ECO:0007669"/>
    <property type="project" value="TreeGrafter"/>
</dbReference>
<dbReference type="FunFam" id="3.40.47.10:FF:000019">
    <property type="entry name" value="Polyketide synthase type I"/>
    <property type="match status" value="2"/>
</dbReference>
<dbReference type="InterPro" id="IPR015083">
    <property type="entry name" value="NorB/c/GfsB-D-like_docking"/>
</dbReference>
<dbReference type="GO" id="GO:0006633">
    <property type="term" value="P:fatty acid biosynthetic process"/>
    <property type="evidence" value="ECO:0007669"/>
    <property type="project" value="InterPro"/>
</dbReference>
<dbReference type="InterPro" id="IPR041618">
    <property type="entry name" value="PKS_DE"/>
</dbReference>
<dbReference type="Pfam" id="PF00698">
    <property type="entry name" value="Acyl_transf_1"/>
    <property type="match status" value="2"/>
</dbReference>
<gene>
    <name evidence="12" type="ORF">D7318_16750</name>
    <name evidence="11" type="ORF">D7319_15695</name>
</gene>
<dbReference type="Proteomes" id="UP000268652">
    <property type="component" value="Unassembled WGS sequence"/>
</dbReference>
<dbReference type="InterPro" id="IPR016036">
    <property type="entry name" value="Malonyl_transacylase_ACP-bd"/>
</dbReference>
<evidence type="ECO:0000256" key="3">
    <source>
        <dbReference type="ARBA" id="ARBA00022553"/>
    </source>
</evidence>
<dbReference type="SUPFAM" id="SSF51735">
    <property type="entry name" value="NAD(P)-binding Rossmann-fold domains"/>
    <property type="match status" value="4"/>
</dbReference>
<dbReference type="InterPro" id="IPR013968">
    <property type="entry name" value="PKS_KR"/>
</dbReference>
<protein>
    <submittedName>
        <fullName evidence="11">SDR family NAD(P)-dependent oxidoreductase</fullName>
    </submittedName>
</protein>
<dbReference type="Pfam" id="PF00550">
    <property type="entry name" value="PP-binding"/>
    <property type="match status" value="2"/>
</dbReference>
<dbReference type="Proteomes" id="UP000275024">
    <property type="component" value="Unassembled WGS sequence"/>
</dbReference>
<dbReference type="FunFam" id="3.40.366.10:FF:000002">
    <property type="entry name" value="Probable polyketide synthase 2"/>
    <property type="match status" value="1"/>
</dbReference>
<dbReference type="Gene3D" id="3.40.366.10">
    <property type="entry name" value="Malonyl-Coenzyme A Acyl Carrier Protein, domain 2"/>
    <property type="match status" value="2"/>
</dbReference>
<dbReference type="EMBL" id="RBDX01000011">
    <property type="protein sequence ID" value="RKN08364.1"/>
    <property type="molecule type" value="Genomic_DNA"/>
</dbReference>
<dbReference type="InterPro" id="IPR036736">
    <property type="entry name" value="ACP-like_sf"/>
</dbReference>
<sequence length="3130" mass="327084">MSNEDKLRDYLKRATADLHKARKRISDIEDRIHEPIAIVGMACRYPGDVRTPEDLWRLVSEGGDGITEFPTDRGWDIGTLYHPDPDHPGTTYSCNGGFLHDVADFDAGLFGISPREALAMDPQQRLVLEASWEVFERAGIDPLSVQGSSTGVFIGGGTSGYGGSLGVTAPEIEGYALTGGLTSVISGRVAYTFGLEGPAVTVDTACSSSLVALHQAVQALRLGECSMALAGGVTVMPTPIGFIDFSRQRGLAPDGRCKAFAAAADGTTWSEGVGIVLVERLSEARRNGHRVLAVVRGSAVNQDGASNGLTAPNGPSQQRVIRAALANARLAPHEVDAVEAHGTGTALGDPIEAQAIIATYGQGRPEERPLWLGSVKSNIGHSAAAGGVVGVIKMVMAMHHGQLPKTLHVDAPSPHVDWSAGAVELLAEPRPWGRVDDRPRRAGVSSFGASGTNAHLIVEEAPEAEGSEQADAGTPSAEAPAWPLPVVVSAGSRRALRTQAARLWAATEARPESELVDVAASLTRTRAALAHRGVIVARDRDEALAGLAALESGEPLGSVVAGQVVGDEARAVFVFPGQGSQWAGMAADLWDSSPAFRESMTACGEALKPFVDWDFEAALADEALLARVDVVQPVLWATMISLAAVWRAHGVEPEAVVGHSQGEIAAAVVAGALSLEDGARVVALRSRAITALAGRGGMVSVPLPADQLSLPRGVSVAAVNSPRSVVVSGDPEGLETVLATVERARRIAVDYSSHSAHVESLRDELLDVLAPITPRPGVIPFYSALTGGVFDTEGLDAAYWYENLRNTVRFDDATRALLDDGLNAFVETSAHPVLGVPLRETVEAAGADASVLGTLRRGEGGRHRLLLSLGEAFVAGLPVDWGVEGRTLDLPTYPFQRRRYWLDAADDEADSPFWTAVESGELALDEDALRAITAWRDSGRDRSTVDAWRYRVEWKPLADRPARPLTGTWLLIGDATADATAERAAWAERLTAAGVRVATGTAEALPDALPDEPVDGVVSLLASAPETVELVKALEREGVDAPLWLVTRGAVLGVTEPQQAQIWGLGRVISLEHPDRWGGLLDVPAELDDAAWSAALAALAGIDDEDQLAVRDGGLLARRLAHAALSGREADTPWRPRGTVLVTGGTGALGAHTARWLADGGAEHLVLVSRRGQQAPGAEELTAELTARGVRVTVAACDVADREALAALLEGLEGPAVTAVVHAAGVAPAAPLADTTADDFAAAFAAKVVGTHNLHDLLPGPLDAFVLFSSHAGLWGSAGQGPYAAANAHLDAFAEWRRAQGLAATSLAWGAWSGSGIASVGDAERNLRRRGISAMAPDLALRALGQALDHGETHVAVVDVDWDTFVPAYTVARARPLIADLPETAALIEAATPDEEAGAELARRLADRGPEEQQRMLLDLVRAQAADVLGHSSVGAVAPTRAFQELGFDSLTAVELRNRLNEASGVRLATTVIFDHPNPTALAGHLLEQVVGTDAGASAAAFTASAVADDEPIAIVGMACRYPGDVRSPEDLWRLVAEGGDAITEFPTNRGWDVDGLYHPDPDHSGTTYVSTGGFLHDVGDFDPAFFGISPREALAMDPQQRLVLETSWELFERAGIDPSSVKGSPTGVFIGGTSSSYGAQSGAGIDGIEGVEGYALTGLLTSVVSGRVAYTLGLEGPAVTVDTACSSSLVALHQAIQALRLGECSMAVAGGVTVMSTPIGFVEFSRQRGLAPDGRCKAFAAAADGTSWAEGVGLILVERLSEARRNGHRVLGVVRGTAINQDGASNGLTAPNGPSQQRVIRQALANARLASHEVDAVEAHGTGTTLGDPIEAQALLATYGRERPDDRPLWLGSIKSNIGHSASAAGVAGIIKMVMAMRHGVLPATLHVDAPSPFVDWSAGAVELLAEAREWERVDGRPRRAAVSSFGVSGTNAHVIVEEARENEAPEAPQPQAGPVPVLISGHGEQALRAVAADLAAWTGERPDAPVPAVAAALAWGRAALERRAVVVADEGPELADGLAALADGRPAEHVASGAARPVGGVAFVFPGQGAQWAGMGADLLATRPVFAQAVADCEEAFAPLVDWSLTDVLRQEAGAPGLDRVDVVQPVSFAVMVALARVWESFGIVPGAVIGHSQGEIAAAVACGALSLRDGARVVIARSKAIRKLSGRGAMASLQLSRDETAALLADLPDDAGGVWPAAVNGPRSTVISGEPGAVEAALRLCEERGARARRIAVDYASHSPFVEEVAEEIGRALAGIEPGPARAVLASSVTGEPIDTERLDAAYWVDNLRNVVEFSAAARGLVDQGYSHFVEVSAHPVLVPALTEIFEEAGADAGAWGTLRRDASGPRQLCAALGQAFVQGLDPDVTPLLPPALAGLAPDLPTYAFQRDHYWLEATGGGAKGVGAQAADEVERRFWEAVEREDLEALAATIGGQAADGPDDATHDSLAAVLPALSAWRRDRRDTAALDAWGYRVVWQALRPSPGPDQLTGTWLLALPLGHDDDPTAALCERALSEAGARVHRVTVECTSDPAGDRAKLTAALAEHADATGVLSLLALADAIAPGHRTLPTGTAATLLLIQAWADAGQSARLWSVTREGVHTGADDAGLAPSQSTVWGLGRVAALEYPEGWGGLVDLPAAFDEAAAARLVHVLASGEGEDQVALRPSGAFGRRLVRAPLIGEPARRWRPDGTSLITGGTGGIGTHVARWLADHGAEHLLLISRGGPNAPGAAELESDLLARGAGRVTIASCDVSDRDALAALLADACATHPLRSVFHTAAVLDDAMLADLTPEQMDTVLRVKAGGALTLHELSKDLDLTAFVLFSSTAASFGFPGLGNYVPGNAYLDTLAEWRREQGLPGTSIGWGTWAGGGMAEGAVGDRARTHGMMDMPPELALAALGQALDHEETHRVVNDLRWERFTLIFTDERPSRFLDEIDEARRAIAASTGGDEGAGPDPAAELRGALAGQSPAEQTLVLLDLLTREIAAVLGHRGADAVSPADAFKDLGFDSLTAVDLRNRLRSATGLALPSSMVFDYPNPQALAEHLRAELAGSLDEAPPLRAELDRLEAVLTARPAGDEDEQAEIAARLRALLLRWQGAADPADDEDDDLDTASDSELFELLDDELGTS</sequence>
<dbReference type="GO" id="GO:0031177">
    <property type="term" value="F:phosphopantetheine binding"/>
    <property type="evidence" value="ECO:0007669"/>
    <property type="project" value="InterPro"/>
</dbReference>
<dbReference type="InterPro" id="IPR009081">
    <property type="entry name" value="PP-bd_ACP"/>
</dbReference>
<dbReference type="InterPro" id="IPR050091">
    <property type="entry name" value="PKS_NRPS_Biosynth_Enz"/>
</dbReference>
<keyword evidence="2" id="KW-0596">Phosphopantetheine</keyword>
<dbReference type="PROSITE" id="PS00606">
    <property type="entry name" value="KS3_1"/>
    <property type="match status" value="2"/>
</dbReference>
<reference evidence="13 14" key="1">
    <citation type="submission" date="2018-09" db="EMBL/GenBank/DDBJ databases">
        <title>Streptomyces sp. nov. DS1-2, an endophytic actinomycete isolated from roots of Dendrobium scabrilingue.</title>
        <authorList>
            <person name="Kuncharoen N."/>
            <person name="Kudo T."/>
            <person name="Ohkuma M."/>
            <person name="Yuki M."/>
            <person name="Tanasupawat S."/>
        </authorList>
    </citation>
    <scope>NUCLEOTIDE SEQUENCE [LARGE SCALE GENOMIC DNA]</scope>
    <source>
        <strain evidence="11 14">AZ1-7</strain>
        <strain evidence="12 13">DS1-2</strain>
    </source>
</reference>
<dbReference type="Gene3D" id="1.10.1200.10">
    <property type="entry name" value="ACP-like"/>
    <property type="match status" value="2"/>
</dbReference>
<dbReference type="Pfam" id="PF18369">
    <property type="entry name" value="PKS_DE"/>
    <property type="match status" value="1"/>
</dbReference>
<dbReference type="PROSITE" id="PS00012">
    <property type="entry name" value="PHOSPHOPANTETHEINE"/>
    <property type="match status" value="2"/>
</dbReference>
<dbReference type="SMART" id="SM00827">
    <property type="entry name" value="PKS_AT"/>
    <property type="match status" value="2"/>
</dbReference>
<evidence type="ECO:0000313" key="11">
    <source>
        <dbReference type="EMBL" id="RKN08364.1"/>
    </source>
</evidence>
<dbReference type="InterPro" id="IPR057326">
    <property type="entry name" value="KR_dom"/>
</dbReference>
<dbReference type="InterPro" id="IPR014030">
    <property type="entry name" value="Ketoacyl_synth_N"/>
</dbReference>
<dbReference type="Gene3D" id="3.40.50.720">
    <property type="entry name" value="NAD(P)-binding Rossmann-like Domain"/>
    <property type="match status" value="2"/>
</dbReference>
<evidence type="ECO:0000256" key="7">
    <source>
        <dbReference type="ARBA" id="ARBA00023315"/>
    </source>
</evidence>
<dbReference type="PROSITE" id="PS50075">
    <property type="entry name" value="CARRIER"/>
    <property type="match status" value="2"/>
</dbReference>
<evidence type="ECO:0000259" key="9">
    <source>
        <dbReference type="PROSITE" id="PS50075"/>
    </source>
</evidence>
<keyword evidence="13" id="KW-1185">Reference proteome</keyword>
<dbReference type="Gene3D" id="3.30.70.3290">
    <property type="match status" value="2"/>
</dbReference>
<evidence type="ECO:0000256" key="8">
    <source>
        <dbReference type="SAM" id="MobiDB-lite"/>
    </source>
</evidence>
<evidence type="ECO:0000256" key="5">
    <source>
        <dbReference type="ARBA" id="ARBA00023194"/>
    </source>
</evidence>
<dbReference type="NCBIfam" id="NF045894">
    <property type="entry name" value="PKS_plus_SDR"/>
    <property type="match status" value="2"/>
</dbReference>
<evidence type="ECO:0000259" key="10">
    <source>
        <dbReference type="PROSITE" id="PS52004"/>
    </source>
</evidence>
<dbReference type="Pfam" id="PF08659">
    <property type="entry name" value="KR"/>
    <property type="match status" value="2"/>
</dbReference>